<reference evidence="2 3" key="1">
    <citation type="submission" date="2023-09" db="EMBL/GenBank/DDBJ databases">
        <authorList>
            <person name="Page C.A."/>
            <person name="Perez-Diaz I.M."/>
        </authorList>
    </citation>
    <scope>NUCLEOTIDE SEQUENCE [LARGE SCALE GENOMIC DNA]</scope>
    <source>
        <strain evidence="2 3">Ll15</strain>
    </source>
</reference>
<organism evidence="2 3">
    <name type="scientific">Lysinibacillus louembei</name>
    <dbReference type="NCBI Taxonomy" id="1470088"/>
    <lineage>
        <taxon>Bacteria</taxon>
        <taxon>Bacillati</taxon>
        <taxon>Bacillota</taxon>
        <taxon>Bacilli</taxon>
        <taxon>Bacillales</taxon>
        <taxon>Bacillaceae</taxon>
        <taxon>Lysinibacillus</taxon>
    </lineage>
</organism>
<sequence length="189" mass="21101">MKNLIKKYFIFSMVMVFLFANLSIVNAEINKNALHQETYQDDLFNIGSFPINKIENNSELYTQSLFNENSAEIQPYVLPAIPAVVALIGSSGLRFAVQTYGRTVIKTLIKQQEKVARAAAKDLGYIELKNLSHGAKVYSRKSGSGPKYITRDMDSHTGGAWKGADTIPNLARKETRSGTYDVFLERIGD</sequence>
<proteinExistence type="predicted"/>
<name>A0ABZ0S0F9_9BACI</name>
<dbReference type="Pfam" id="PF15526">
    <property type="entry name" value="Ntox21"/>
    <property type="match status" value="1"/>
</dbReference>
<protein>
    <submittedName>
        <fullName evidence="2">Toxin C-terminal domain-containing protein</fullName>
    </submittedName>
</protein>
<dbReference type="RefSeq" id="WP_319837427.1">
    <property type="nucleotide sequence ID" value="NZ_CP137624.1"/>
</dbReference>
<keyword evidence="3" id="KW-1185">Reference proteome</keyword>
<dbReference type="CDD" id="cd20685">
    <property type="entry name" value="CdiA-CT_Ecl_RNase-like"/>
    <property type="match status" value="1"/>
</dbReference>
<dbReference type="InterPro" id="IPR038181">
    <property type="entry name" value="Ntox21_sf"/>
</dbReference>
<dbReference type="Gene3D" id="3.10.380.20">
    <property type="entry name" value="Novel toxin 21 (CdiA), C-terminal domain"/>
    <property type="match status" value="1"/>
</dbReference>
<evidence type="ECO:0000313" key="3">
    <source>
        <dbReference type="Proteomes" id="UP001322664"/>
    </source>
</evidence>
<gene>
    <name evidence="2" type="ORF">R6U77_03295</name>
</gene>
<dbReference type="Proteomes" id="UP001322664">
    <property type="component" value="Chromosome"/>
</dbReference>
<dbReference type="EMBL" id="CP137624">
    <property type="protein sequence ID" value="WPK12741.1"/>
    <property type="molecule type" value="Genomic_DNA"/>
</dbReference>
<feature type="domain" description="Novel toxin 21" evidence="1">
    <location>
        <begin position="118"/>
        <end position="189"/>
    </location>
</feature>
<evidence type="ECO:0000259" key="1">
    <source>
        <dbReference type="Pfam" id="PF15526"/>
    </source>
</evidence>
<accession>A0ABZ0S0F9</accession>
<evidence type="ECO:0000313" key="2">
    <source>
        <dbReference type="EMBL" id="WPK12741.1"/>
    </source>
</evidence>
<dbReference type="InterPro" id="IPR028190">
    <property type="entry name" value="Ntox21"/>
</dbReference>